<organism evidence="2 3">
    <name type="scientific">Schizosaccharomyces cryophilus (strain OY26 / ATCC MYA-4695 / CBS 11777 / NBRC 106824 / NRRL Y48691)</name>
    <name type="common">Fission yeast</name>
    <dbReference type="NCBI Taxonomy" id="653667"/>
    <lineage>
        <taxon>Eukaryota</taxon>
        <taxon>Fungi</taxon>
        <taxon>Dikarya</taxon>
        <taxon>Ascomycota</taxon>
        <taxon>Taphrinomycotina</taxon>
        <taxon>Schizosaccharomycetes</taxon>
        <taxon>Schizosaccharomycetales</taxon>
        <taxon>Schizosaccharomycetaceae</taxon>
        <taxon>Schizosaccharomyces</taxon>
    </lineage>
</organism>
<feature type="compositionally biased region" description="Polar residues" evidence="1">
    <location>
        <begin position="125"/>
        <end position="138"/>
    </location>
</feature>
<dbReference type="Proteomes" id="UP000015464">
    <property type="component" value="Unassembled WGS sequence"/>
</dbReference>
<feature type="compositionally biased region" description="Basic residues" evidence="1">
    <location>
        <begin position="225"/>
        <end position="235"/>
    </location>
</feature>
<accession>S9XJE8</accession>
<feature type="compositionally biased region" description="Polar residues" evidence="1">
    <location>
        <begin position="160"/>
        <end position="169"/>
    </location>
</feature>
<evidence type="ECO:0000256" key="1">
    <source>
        <dbReference type="SAM" id="MobiDB-lite"/>
    </source>
</evidence>
<feature type="region of interest" description="Disordered" evidence="1">
    <location>
        <begin position="69"/>
        <end position="186"/>
    </location>
</feature>
<gene>
    <name evidence="2" type="ORF">SPOG_02966</name>
</gene>
<name>S9XJE8_SCHCR</name>
<dbReference type="EMBL" id="KE546988">
    <property type="protein sequence ID" value="EPY53801.1"/>
    <property type="molecule type" value="Genomic_DNA"/>
</dbReference>
<keyword evidence="3" id="KW-1185">Reference proteome</keyword>
<reference evidence="2 3" key="1">
    <citation type="journal article" date="2011" name="Science">
        <title>Comparative functional genomics of the fission yeasts.</title>
        <authorList>
            <person name="Rhind N."/>
            <person name="Chen Z."/>
            <person name="Yassour M."/>
            <person name="Thompson D.A."/>
            <person name="Haas B.J."/>
            <person name="Habib N."/>
            <person name="Wapinski I."/>
            <person name="Roy S."/>
            <person name="Lin M.F."/>
            <person name="Heiman D.I."/>
            <person name="Young S.K."/>
            <person name="Furuya K."/>
            <person name="Guo Y."/>
            <person name="Pidoux A."/>
            <person name="Chen H.M."/>
            <person name="Robbertse B."/>
            <person name="Goldberg J.M."/>
            <person name="Aoki K."/>
            <person name="Bayne E.H."/>
            <person name="Berlin A.M."/>
            <person name="Desjardins C.A."/>
            <person name="Dobbs E."/>
            <person name="Dukaj L."/>
            <person name="Fan L."/>
            <person name="FitzGerald M.G."/>
            <person name="French C."/>
            <person name="Gujja S."/>
            <person name="Hansen K."/>
            <person name="Keifenheim D."/>
            <person name="Levin J.Z."/>
            <person name="Mosher R.A."/>
            <person name="Mueller C.A."/>
            <person name="Pfiffner J."/>
            <person name="Priest M."/>
            <person name="Russ C."/>
            <person name="Smialowska A."/>
            <person name="Swoboda P."/>
            <person name="Sykes S.M."/>
            <person name="Vaughn M."/>
            <person name="Vengrova S."/>
            <person name="Yoder R."/>
            <person name="Zeng Q."/>
            <person name="Allshire R."/>
            <person name="Baulcombe D."/>
            <person name="Birren B.W."/>
            <person name="Brown W."/>
            <person name="Ekwall K."/>
            <person name="Kellis M."/>
            <person name="Leatherwood J."/>
            <person name="Levin H."/>
            <person name="Margalit H."/>
            <person name="Martienssen R."/>
            <person name="Nieduszynski C.A."/>
            <person name="Spatafora J.W."/>
            <person name="Friedman N."/>
            <person name="Dalgaard J.Z."/>
            <person name="Baumann P."/>
            <person name="Niki H."/>
            <person name="Regev A."/>
            <person name="Nusbaum C."/>
        </authorList>
    </citation>
    <scope>NUCLEOTIDE SEQUENCE [LARGE SCALE GENOMIC DNA]</scope>
    <source>
        <strain evidence="3">OY26 / ATCC MYA-4695 / CBS 11777 / NBRC 106824 / NRRL Y48691</strain>
    </source>
</reference>
<proteinExistence type="predicted"/>
<evidence type="ECO:0000313" key="3">
    <source>
        <dbReference type="Proteomes" id="UP000015464"/>
    </source>
</evidence>
<feature type="region of interest" description="Disordered" evidence="1">
    <location>
        <begin position="217"/>
        <end position="236"/>
    </location>
</feature>
<dbReference type="GeneID" id="25037287"/>
<dbReference type="OrthoDB" id="5390780at2759"/>
<dbReference type="RefSeq" id="XP_013021081.1">
    <property type="nucleotide sequence ID" value="XM_013165627.1"/>
</dbReference>
<feature type="compositionally biased region" description="Basic and acidic residues" evidence="1">
    <location>
        <begin position="91"/>
        <end position="100"/>
    </location>
</feature>
<sequence>MFLGPYRNFLRKNVEKAAKTGKSYELFFPMKPQCFSTAAFLRNNESKNEEVIFGGQSLDDLFSNIKKSMKEKKSKTMASETRKTSGNARKANLEKLDARPIRQRRNSLQGNKEQLPGYQERRSNNRVASSGKSAMQSNEHSKNEGANISEFPPKYEGNKQRLQPLNRENSTSEKKLRPSKPSAEEIANLDMLDSVKPESVRSGSFDRALHKYDTATATNNGTSVKHPRAKSRKRLQKEENIEMSHFSETEETSNYGSKERKNFSRNNVIHLSTVRPQLILPQQLDEFVPPSTSLPKGLELMKKQLQASLSSPSQ</sequence>
<dbReference type="HOGENOM" id="CLU_886125_0_0_1"/>
<dbReference type="OMA" id="QCFSTAA"/>
<dbReference type="AlphaFoldDB" id="S9XJE8"/>
<protein>
    <submittedName>
        <fullName evidence="2">Uncharacterized protein</fullName>
    </submittedName>
</protein>
<evidence type="ECO:0000313" key="2">
    <source>
        <dbReference type="EMBL" id="EPY53801.1"/>
    </source>
</evidence>